<name>A0AA39CEL5_9EURO</name>
<evidence type="ECO:0000313" key="1">
    <source>
        <dbReference type="EMBL" id="KAJ9605630.1"/>
    </source>
</evidence>
<proteinExistence type="predicted"/>
<dbReference type="Proteomes" id="UP001172673">
    <property type="component" value="Unassembled WGS sequence"/>
</dbReference>
<dbReference type="AlphaFoldDB" id="A0AA39CEL5"/>
<accession>A0AA39CEL5</accession>
<organism evidence="1 2">
    <name type="scientific">Cladophialophora chaetospira</name>
    <dbReference type="NCBI Taxonomy" id="386627"/>
    <lineage>
        <taxon>Eukaryota</taxon>
        <taxon>Fungi</taxon>
        <taxon>Dikarya</taxon>
        <taxon>Ascomycota</taxon>
        <taxon>Pezizomycotina</taxon>
        <taxon>Eurotiomycetes</taxon>
        <taxon>Chaetothyriomycetidae</taxon>
        <taxon>Chaetothyriales</taxon>
        <taxon>Herpotrichiellaceae</taxon>
        <taxon>Cladophialophora</taxon>
    </lineage>
</organism>
<comment type="caution">
    <text evidence="1">The sequence shown here is derived from an EMBL/GenBank/DDBJ whole genome shotgun (WGS) entry which is preliminary data.</text>
</comment>
<dbReference type="EMBL" id="JAPDRK010000015">
    <property type="protein sequence ID" value="KAJ9605630.1"/>
    <property type="molecule type" value="Genomic_DNA"/>
</dbReference>
<sequence length="299" mass="33006">MRATHSGHQNATWCKARQCTVHIPDPADYTPGKYLRHRDFCTILFPGYCWDTGLCVPHAGISTGAGARKSKPVHGTTGTQSSFLYPIPRPMDMAGASTLLSLLLSLRNIQVYVSRSEQSPLLCCTIERRGERPNTIEPAAITSPVLCVTLGLPRLVQALLGGDLPVRIQDDTFKQDVGYLPLQNLQGVCIVYLAMIRQIRRRDEPDNPLATKNIGINMTLVQLLEVTESIKVYATLDDDSGRSRTNTSFCKRIGSQFTAAGCNNFEHPYGESRHVSATENRLILSAQTCPLAICDSWMQ</sequence>
<keyword evidence="2" id="KW-1185">Reference proteome</keyword>
<gene>
    <name evidence="1" type="ORF">H2200_009479</name>
</gene>
<evidence type="ECO:0000313" key="2">
    <source>
        <dbReference type="Proteomes" id="UP001172673"/>
    </source>
</evidence>
<reference evidence="1" key="1">
    <citation type="submission" date="2022-10" db="EMBL/GenBank/DDBJ databases">
        <title>Culturing micro-colonial fungi from biological soil crusts in the Mojave desert and describing Neophaeococcomyces mojavensis, and introducing the new genera and species Taxawa tesnikishii.</title>
        <authorList>
            <person name="Kurbessoian T."/>
            <person name="Stajich J.E."/>
        </authorList>
    </citation>
    <scope>NUCLEOTIDE SEQUENCE</scope>
    <source>
        <strain evidence="1">TK_41</strain>
    </source>
</reference>
<protein>
    <submittedName>
        <fullName evidence="1">Uncharacterized protein</fullName>
    </submittedName>
</protein>